<sequence length="248" mass="27892">MEQQGSVTFTPPTVKITEPSMWEQAFNKLTERDRKTLSYPGTAQQDTLERILEATRKSRDVCREKGAKFTLGGKVIIVWDVADKILVWVDRFKQVSDIAAQYDAGHAILPWVAVRFLLQIAVSNKETMEVVLVSVEAIIRLLLRCAVCEKLYLTSGSVLSVRQNIENVLDTLYTAILEFLAFATRYLDKSSTARMLHGLLNGEGKTLFYPINAGDLCLIKELRVAEAEIRKHDHEILEGEIPSPNLAT</sequence>
<dbReference type="Proteomes" id="UP001447188">
    <property type="component" value="Unassembled WGS sequence"/>
</dbReference>
<dbReference type="EMBL" id="JBBBZM010000284">
    <property type="protein sequence ID" value="KAL0631188.1"/>
    <property type="molecule type" value="Genomic_DNA"/>
</dbReference>
<proteinExistence type="predicted"/>
<comment type="caution">
    <text evidence="2">The sequence shown here is derived from an EMBL/GenBank/DDBJ whole genome shotgun (WGS) entry which is preliminary data.</text>
</comment>
<evidence type="ECO:0000313" key="3">
    <source>
        <dbReference type="Proteomes" id="UP001447188"/>
    </source>
</evidence>
<feature type="non-terminal residue" evidence="2">
    <location>
        <position position="248"/>
    </location>
</feature>
<accession>A0ABR3G5P7</accession>
<reference evidence="2 3" key="1">
    <citation type="submission" date="2024-02" db="EMBL/GenBank/DDBJ databases">
        <title>Discinaceae phylogenomics.</title>
        <authorList>
            <person name="Dirks A.C."/>
            <person name="James T.Y."/>
        </authorList>
    </citation>
    <scope>NUCLEOTIDE SEQUENCE [LARGE SCALE GENOMIC DNA]</scope>
    <source>
        <strain evidence="2 3">ACD0624</strain>
    </source>
</reference>
<keyword evidence="3" id="KW-1185">Reference proteome</keyword>
<protein>
    <recommendedName>
        <fullName evidence="1">DUF7708 domain-containing protein</fullName>
    </recommendedName>
</protein>
<organism evidence="2 3">
    <name type="scientific">Discina gigas</name>
    <dbReference type="NCBI Taxonomy" id="1032678"/>
    <lineage>
        <taxon>Eukaryota</taxon>
        <taxon>Fungi</taxon>
        <taxon>Dikarya</taxon>
        <taxon>Ascomycota</taxon>
        <taxon>Pezizomycotina</taxon>
        <taxon>Pezizomycetes</taxon>
        <taxon>Pezizales</taxon>
        <taxon>Discinaceae</taxon>
        <taxon>Discina</taxon>
    </lineage>
</organism>
<name>A0ABR3G5P7_9PEZI</name>
<dbReference type="InterPro" id="IPR056125">
    <property type="entry name" value="DUF7708"/>
</dbReference>
<dbReference type="Pfam" id="PF24809">
    <property type="entry name" value="DUF7708"/>
    <property type="match status" value="1"/>
</dbReference>
<evidence type="ECO:0000259" key="1">
    <source>
        <dbReference type="Pfam" id="PF24809"/>
    </source>
</evidence>
<evidence type="ECO:0000313" key="2">
    <source>
        <dbReference type="EMBL" id="KAL0631188.1"/>
    </source>
</evidence>
<gene>
    <name evidence="2" type="ORF">Q9L58_009955</name>
</gene>
<feature type="domain" description="DUF7708" evidence="1">
    <location>
        <begin position="89"/>
        <end position="200"/>
    </location>
</feature>